<organism evidence="1 2">
    <name type="scientific">Paramecium sonneborni</name>
    <dbReference type="NCBI Taxonomy" id="65129"/>
    <lineage>
        <taxon>Eukaryota</taxon>
        <taxon>Sar</taxon>
        <taxon>Alveolata</taxon>
        <taxon>Ciliophora</taxon>
        <taxon>Intramacronucleata</taxon>
        <taxon>Oligohymenophorea</taxon>
        <taxon>Peniculida</taxon>
        <taxon>Parameciidae</taxon>
        <taxon>Paramecium</taxon>
    </lineage>
</organism>
<dbReference type="EMBL" id="CAJJDN010000153">
    <property type="protein sequence ID" value="CAD8124781.1"/>
    <property type="molecule type" value="Genomic_DNA"/>
</dbReference>
<proteinExistence type="predicted"/>
<comment type="caution">
    <text evidence="1">The sequence shown here is derived from an EMBL/GenBank/DDBJ whole genome shotgun (WGS) entry which is preliminary data.</text>
</comment>
<gene>
    <name evidence="1" type="ORF">PSON_ATCC_30995.1.T1530118</name>
</gene>
<name>A0A8S1R9B4_9CILI</name>
<dbReference type="PANTHER" id="PTHR33706">
    <property type="entry name" value="MORN VARIANT REPEAT PROTEIN"/>
    <property type="match status" value="1"/>
</dbReference>
<sequence length="592" mass="69571">MIDHNKQEETQQYQGFILDLMVGRLVNIEFQIILTSDNKALYIKDGAVIRVDQLHSTQKQAEVLKNLEQIQHLQLDGQFGENNQKIGRWSTIWKGETLKNVGGQYSNDGKKNGQWKELIRNFWSEAQVYEMGEYENNYKKGVWKSINCEKEIGYGEYNKQGQRIGIWIELSDRFWNYSQITYKGEYLNDKKIGKWDIYFKKTFQDYQNDEIGGGLYDDDQQKEGVDVKIGKWIELSDWFWYLSQVTYHGEYKNDKKVGRWNTMWKKAYGDYMNEQIGGGQYDQGNQYGDTSIKIGEWIELTDSFWGDSQVIYKGEYQNGKKIGKWEILWRMYDKKPFQLIGGGQYDEDEKNERESVKTGNWIELNNGFYNRSQVIYNGEYKNGKKVGRWNILWREEDSDQQFQVIGGGSYDDQIGSLKIGKWIELSDGFMDNSQVIYIGEYQNGNKIGFWDINWIYNGINQQIGGGLYDDGKEGRLGLKIGKWVELSYDYREGSQITYTGEYQNGKKIGIWDCYWIQNESNQKIGGGSYDHDCQKQGGERVKNGKWVEISEKFNKWSQIIYDGEYKYGKKIGIWNKINLKEDSIIDELKYDN</sequence>
<dbReference type="Proteomes" id="UP000692954">
    <property type="component" value="Unassembled WGS sequence"/>
</dbReference>
<accession>A0A8S1R9B4</accession>
<dbReference type="OrthoDB" id="293402at2759"/>
<dbReference type="PANTHER" id="PTHR33706:SF1">
    <property type="entry name" value="TPR REPEAT PROTEIN"/>
    <property type="match status" value="1"/>
</dbReference>
<evidence type="ECO:0000313" key="1">
    <source>
        <dbReference type="EMBL" id="CAD8124781.1"/>
    </source>
</evidence>
<keyword evidence="2" id="KW-1185">Reference proteome</keyword>
<reference evidence="1" key="1">
    <citation type="submission" date="2021-01" db="EMBL/GenBank/DDBJ databases">
        <authorList>
            <consortium name="Genoscope - CEA"/>
            <person name="William W."/>
        </authorList>
    </citation>
    <scope>NUCLEOTIDE SEQUENCE</scope>
</reference>
<protein>
    <submittedName>
        <fullName evidence="1">Uncharacterized protein</fullName>
    </submittedName>
</protein>
<dbReference type="AlphaFoldDB" id="A0A8S1R9B4"/>
<evidence type="ECO:0000313" key="2">
    <source>
        <dbReference type="Proteomes" id="UP000692954"/>
    </source>
</evidence>